<dbReference type="AlphaFoldDB" id="A0A1J5RCX7"/>
<dbReference type="Pfam" id="PF00550">
    <property type="entry name" value="PP-binding"/>
    <property type="match status" value="1"/>
</dbReference>
<organism evidence="2">
    <name type="scientific">mine drainage metagenome</name>
    <dbReference type="NCBI Taxonomy" id="410659"/>
    <lineage>
        <taxon>unclassified sequences</taxon>
        <taxon>metagenomes</taxon>
        <taxon>ecological metagenomes</taxon>
    </lineage>
</organism>
<proteinExistence type="predicted"/>
<gene>
    <name evidence="2" type="ORF">GALL_282340</name>
</gene>
<sequence length="96" mass="10293">MSSELVTQPQVDPAFLLELGALIVDTLGLDVVAADIDPDAPLYGDGLGLDSIDILEIALVVSKQYGVQLRADDADNQRVFSSLRQLAVRVKMPNKA</sequence>
<reference evidence="2" key="1">
    <citation type="submission" date="2016-10" db="EMBL/GenBank/DDBJ databases">
        <title>Sequence of Gallionella enrichment culture.</title>
        <authorList>
            <person name="Poehlein A."/>
            <person name="Muehling M."/>
            <person name="Daniel R."/>
        </authorList>
    </citation>
    <scope>NUCLEOTIDE SEQUENCE</scope>
</reference>
<dbReference type="SUPFAM" id="SSF47336">
    <property type="entry name" value="ACP-like"/>
    <property type="match status" value="1"/>
</dbReference>
<feature type="domain" description="Carrier" evidence="1">
    <location>
        <begin position="13"/>
        <end position="91"/>
    </location>
</feature>
<dbReference type="NCBIfam" id="NF006617">
    <property type="entry name" value="PRK09184.1"/>
    <property type="match status" value="1"/>
</dbReference>
<evidence type="ECO:0000313" key="2">
    <source>
        <dbReference type="EMBL" id="OIQ89863.1"/>
    </source>
</evidence>
<comment type="caution">
    <text evidence="2">The sequence shown here is derived from an EMBL/GenBank/DDBJ whole genome shotgun (WGS) entry which is preliminary data.</text>
</comment>
<dbReference type="EMBL" id="MLJW01000313">
    <property type="protein sequence ID" value="OIQ89863.1"/>
    <property type="molecule type" value="Genomic_DNA"/>
</dbReference>
<dbReference type="Gene3D" id="1.10.1200.10">
    <property type="entry name" value="ACP-like"/>
    <property type="match status" value="1"/>
</dbReference>
<accession>A0A1J5RCX7</accession>
<dbReference type="PROSITE" id="PS50075">
    <property type="entry name" value="CARRIER"/>
    <property type="match status" value="1"/>
</dbReference>
<evidence type="ECO:0000259" key="1">
    <source>
        <dbReference type="PROSITE" id="PS50075"/>
    </source>
</evidence>
<dbReference type="InterPro" id="IPR009081">
    <property type="entry name" value="PP-bd_ACP"/>
</dbReference>
<name>A0A1J5RCX7_9ZZZZ</name>
<protein>
    <submittedName>
        <fullName evidence="2">Acyl carrier protein</fullName>
    </submittedName>
</protein>
<dbReference type="InterPro" id="IPR036736">
    <property type="entry name" value="ACP-like_sf"/>
</dbReference>